<evidence type="ECO:0000256" key="10">
    <source>
        <dbReference type="RuleBase" id="RU351113"/>
    </source>
</evidence>
<keyword evidence="5 10" id="KW-0552">Olfaction</keyword>
<dbReference type="InterPro" id="IPR004117">
    <property type="entry name" value="7tm6_olfct_rcpt"/>
</dbReference>
<accession>A0A834M7P3</accession>
<keyword evidence="8 10" id="KW-0675">Receptor</keyword>
<evidence type="ECO:0000256" key="5">
    <source>
        <dbReference type="ARBA" id="ARBA00022725"/>
    </source>
</evidence>
<protein>
    <recommendedName>
        <fullName evidence="10">Odorant receptor</fullName>
    </recommendedName>
</protein>
<dbReference type="GO" id="GO:0005549">
    <property type="term" value="F:odorant binding"/>
    <property type="evidence" value="ECO:0007669"/>
    <property type="project" value="InterPro"/>
</dbReference>
<evidence type="ECO:0000313" key="13">
    <source>
        <dbReference type="Proteomes" id="UP000625711"/>
    </source>
</evidence>
<dbReference type="GO" id="GO:0007165">
    <property type="term" value="P:signal transduction"/>
    <property type="evidence" value="ECO:0007669"/>
    <property type="project" value="UniProtKB-KW"/>
</dbReference>
<comment type="caution">
    <text evidence="10">Lacks conserved residue(s) required for the propagation of feature annotation.</text>
</comment>
<keyword evidence="3 10" id="KW-0716">Sensory transduction</keyword>
<keyword evidence="13" id="KW-1185">Reference proteome</keyword>
<name>A0A834M7P3_RHYFE</name>
<feature type="transmembrane region" description="Helical" evidence="10">
    <location>
        <begin position="35"/>
        <end position="57"/>
    </location>
</feature>
<dbReference type="EMBL" id="JAACXV010005380">
    <property type="protein sequence ID" value="KAF7276837.1"/>
    <property type="molecule type" value="Genomic_DNA"/>
</dbReference>
<organism evidence="11 13">
    <name type="scientific">Rhynchophorus ferrugineus</name>
    <name type="common">Red palm weevil</name>
    <name type="synonym">Curculio ferrugineus</name>
    <dbReference type="NCBI Taxonomy" id="354439"/>
    <lineage>
        <taxon>Eukaryota</taxon>
        <taxon>Metazoa</taxon>
        <taxon>Ecdysozoa</taxon>
        <taxon>Arthropoda</taxon>
        <taxon>Hexapoda</taxon>
        <taxon>Insecta</taxon>
        <taxon>Pterygota</taxon>
        <taxon>Neoptera</taxon>
        <taxon>Endopterygota</taxon>
        <taxon>Coleoptera</taxon>
        <taxon>Polyphaga</taxon>
        <taxon>Cucujiformia</taxon>
        <taxon>Curculionidae</taxon>
        <taxon>Dryophthorinae</taxon>
        <taxon>Rhynchophorus</taxon>
    </lineage>
</organism>
<keyword evidence="7 10" id="KW-0472">Membrane</keyword>
<dbReference type="AlphaFoldDB" id="A0A834M7P3"/>
<dbReference type="GO" id="GO:0005886">
    <property type="term" value="C:plasma membrane"/>
    <property type="evidence" value="ECO:0007669"/>
    <property type="project" value="UniProtKB-SubCell"/>
</dbReference>
<dbReference type="GO" id="GO:0004984">
    <property type="term" value="F:olfactory receptor activity"/>
    <property type="evidence" value="ECO:0007669"/>
    <property type="project" value="InterPro"/>
</dbReference>
<evidence type="ECO:0000256" key="7">
    <source>
        <dbReference type="ARBA" id="ARBA00023136"/>
    </source>
</evidence>
<dbReference type="PANTHER" id="PTHR21137">
    <property type="entry name" value="ODORANT RECEPTOR"/>
    <property type="match status" value="1"/>
</dbReference>
<evidence type="ECO:0000256" key="1">
    <source>
        <dbReference type="ARBA" id="ARBA00004651"/>
    </source>
</evidence>
<evidence type="ECO:0000256" key="9">
    <source>
        <dbReference type="ARBA" id="ARBA00023224"/>
    </source>
</evidence>
<evidence type="ECO:0000313" key="11">
    <source>
        <dbReference type="EMBL" id="KAF7273703.1"/>
    </source>
</evidence>
<feature type="transmembrane region" description="Helical" evidence="10">
    <location>
        <begin position="69"/>
        <end position="89"/>
    </location>
</feature>
<keyword evidence="4 10" id="KW-0812">Transmembrane</keyword>
<feature type="transmembrane region" description="Helical" evidence="10">
    <location>
        <begin position="183"/>
        <end position="202"/>
    </location>
</feature>
<evidence type="ECO:0000256" key="2">
    <source>
        <dbReference type="ARBA" id="ARBA00022475"/>
    </source>
</evidence>
<dbReference type="PANTHER" id="PTHR21137:SF3">
    <property type="entry name" value="ODORANT RECEPTOR 30A-RELATED"/>
    <property type="match status" value="1"/>
</dbReference>
<comment type="subcellular location">
    <subcellularLocation>
        <location evidence="1 10">Cell membrane</location>
        <topology evidence="1 10">Multi-pass membrane protein</topology>
    </subcellularLocation>
</comment>
<evidence type="ECO:0000256" key="3">
    <source>
        <dbReference type="ARBA" id="ARBA00022606"/>
    </source>
</evidence>
<gene>
    <name evidence="12" type="ORF">GWI33_009734</name>
    <name evidence="11" type="ORF">GWI33_013598</name>
</gene>
<comment type="caution">
    <text evidence="11">The sequence shown here is derived from an EMBL/GenBank/DDBJ whole genome shotgun (WGS) entry which is preliminary data.</text>
</comment>
<keyword evidence="2" id="KW-1003">Cell membrane</keyword>
<dbReference type="Proteomes" id="UP000625711">
    <property type="component" value="Unassembled WGS sequence"/>
</dbReference>
<evidence type="ECO:0000256" key="6">
    <source>
        <dbReference type="ARBA" id="ARBA00022989"/>
    </source>
</evidence>
<dbReference type="EMBL" id="JAACXV010013333">
    <property type="protein sequence ID" value="KAF7273703.1"/>
    <property type="molecule type" value="Genomic_DNA"/>
</dbReference>
<dbReference type="Pfam" id="PF02949">
    <property type="entry name" value="7tm_6"/>
    <property type="match status" value="1"/>
</dbReference>
<proteinExistence type="inferred from homology"/>
<evidence type="ECO:0000313" key="12">
    <source>
        <dbReference type="EMBL" id="KAF7276837.1"/>
    </source>
</evidence>
<keyword evidence="9 10" id="KW-0807">Transducer</keyword>
<keyword evidence="6 10" id="KW-1133">Transmembrane helix</keyword>
<evidence type="ECO:0000256" key="4">
    <source>
        <dbReference type="ARBA" id="ARBA00022692"/>
    </source>
</evidence>
<reference evidence="11" key="1">
    <citation type="submission" date="2020-08" db="EMBL/GenBank/DDBJ databases">
        <title>Genome sequencing and assembly of the red palm weevil Rhynchophorus ferrugineus.</title>
        <authorList>
            <person name="Dias G.B."/>
            <person name="Bergman C.M."/>
            <person name="Manee M."/>
        </authorList>
    </citation>
    <scope>NUCLEOTIDE SEQUENCE</scope>
    <source>
        <strain evidence="11">AA-2017</strain>
        <tissue evidence="11">Whole larva</tissue>
    </source>
</reference>
<comment type="similarity">
    <text evidence="10">Belongs to the insect chemoreceptor superfamily. Heteromeric odorant receptor channel (TC 1.A.69) family.</text>
</comment>
<evidence type="ECO:0000256" key="8">
    <source>
        <dbReference type="ARBA" id="ARBA00023170"/>
    </source>
</evidence>
<sequence length="397" mass="45860">MSDDEKFIKSLKILMIVSGFWKKPLTDSTIINKIYYSYFIFSKIIVVVFCLELFFGLVDHIVKESDRQLIITSASVLLTCMVIVLKAYICIKRRLIEILEEIVLYEKKLSNTDDEEIKHTYFDKAHLSNVMCRAQAVVQLCASGSLFYLGIGGDQALIEYNRIHNTTIDSPYWYQFYFPAMKLDHLVTVYFLNFIFCFFGSLTNIVAHSIIATLMIFAATQLQILNIQLKKFIKDKNDYLDDKTNELKRYVKHHQDLIRYVNVLNEKVRIIILMHFLLNSIEISSCVTGLLKNTKTTERVFTITYLNLVLFQLFMTSWNANEIIEQSTAVSDAIYASNWHLLDREGRVICQIVIQRAQRPLKLTIGPFSPMTNRSGLMVIKAAYSYVSLMNGGNTDN</sequence>
<dbReference type="OrthoDB" id="6614360at2759"/>